<evidence type="ECO:0000313" key="12">
    <source>
        <dbReference type="Proteomes" id="UP001231316"/>
    </source>
</evidence>
<keyword evidence="1" id="KW-0929">Antimicrobial</keyword>
<reference evidence="7 11" key="2">
    <citation type="journal article" date="2020" name="Food Funct.">
        <title>Screening of Lactobacillus salivarius strains from the feces of Chinese populations and the evaluation of their effects against intestinal inflammation in mice.</title>
        <authorList>
            <person name="Zhai Q."/>
            <person name="Shen X."/>
            <person name="Cen S."/>
            <person name="Zhang C."/>
            <person name="Tian F."/>
            <person name="Zhao J."/>
            <person name="Zhang H."/>
            <person name="Xue Y."/>
            <person name="Chen W."/>
        </authorList>
    </citation>
    <scope>NUCLEOTIDE SEQUENCE [LARGE SCALE GENOMIC DNA]</scope>
    <source>
        <strain evidence="7 11">FZJTZ28M4.scaf</strain>
    </source>
</reference>
<dbReference type="EMBL" id="WKKX01000542">
    <property type="protein sequence ID" value="MSE08971.1"/>
    <property type="molecule type" value="Genomic_DNA"/>
</dbReference>
<evidence type="ECO:0000256" key="2">
    <source>
        <dbReference type="ARBA" id="ARBA00023022"/>
    </source>
</evidence>
<organism evidence="5 9">
    <name type="scientific">Ligilactobacillus salivarius</name>
    <dbReference type="NCBI Taxonomy" id="1624"/>
    <lineage>
        <taxon>Bacteria</taxon>
        <taxon>Bacillati</taxon>
        <taxon>Bacillota</taxon>
        <taxon>Bacilli</taxon>
        <taxon>Lactobacillales</taxon>
        <taxon>Lactobacillaceae</taxon>
        <taxon>Ligilactobacillus</taxon>
    </lineage>
</organism>
<gene>
    <name evidence="7" type="ORF">FYL06_03705</name>
    <name evidence="6" type="ORF">GKC33_09810</name>
    <name evidence="5" type="ORF">GKC34_09240</name>
    <name evidence="8" type="ORF">QFE45_10150</name>
    <name evidence="4" type="ORF">QYC35_09690</name>
</gene>
<dbReference type="NCBIfam" id="TIGR01847">
    <property type="entry name" value="bacteriocin_sig"/>
    <property type="match status" value="1"/>
</dbReference>
<protein>
    <submittedName>
        <fullName evidence="5">Bacteriocin</fullName>
    </submittedName>
</protein>
<evidence type="ECO:0000313" key="7">
    <source>
        <dbReference type="EMBL" id="MYZ66060.1"/>
    </source>
</evidence>
<evidence type="ECO:0000313" key="11">
    <source>
        <dbReference type="Proteomes" id="UP000471300"/>
    </source>
</evidence>
<keyword evidence="2" id="KW-0044">Antibiotic</keyword>
<evidence type="ECO:0000313" key="9">
    <source>
        <dbReference type="Proteomes" id="UP000437575"/>
    </source>
</evidence>
<evidence type="ECO:0000313" key="6">
    <source>
        <dbReference type="EMBL" id="MSE08971.1"/>
    </source>
</evidence>
<reference evidence="9 10" key="1">
    <citation type="submission" date="2019-11" db="EMBL/GenBank/DDBJ databases">
        <title>Draft Genome Sequence of Plant Growth-Promoting Rhizosphere-Associated Bacteria.</title>
        <authorList>
            <person name="Vasilyev I.Y."/>
            <person name="Radchenko V."/>
            <person name="Ilnitskaya E.V."/>
        </authorList>
    </citation>
    <scope>NUCLEOTIDE SEQUENCE [LARGE SCALE GENOMIC DNA]</scope>
    <source>
        <strain evidence="6 10">VRA_01-1sq_f</strain>
        <strain evidence="5 9">VRA_1sq_f</strain>
    </source>
</reference>
<evidence type="ECO:0000313" key="4">
    <source>
        <dbReference type="EMBL" id="MDN4834451.1"/>
    </source>
</evidence>
<dbReference type="Proteomes" id="UP001174888">
    <property type="component" value="Unassembled WGS sequence"/>
</dbReference>
<dbReference type="AlphaFoldDB" id="A0A6A8LPD9"/>
<accession>A0A6A8LPD9</accession>
<dbReference type="GO" id="GO:0031640">
    <property type="term" value="P:killing of cells of another organism"/>
    <property type="evidence" value="ECO:0007669"/>
    <property type="project" value="UniProtKB-KW"/>
</dbReference>
<keyword evidence="3" id="KW-0078">Bacteriocin</keyword>
<dbReference type="InterPro" id="IPR043896">
    <property type="entry name" value="AbpIP"/>
</dbReference>
<keyword evidence="8" id="KW-0614">Plasmid</keyword>
<dbReference type="EMBL" id="VSTU01000003">
    <property type="protein sequence ID" value="MYZ66060.1"/>
    <property type="molecule type" value="Genomic_DNA"/>
</dbReference>
<dbReference type="GO" id="GO:0042742">
    <property type="term" value="P:defense response to bacterium"/>
    <property type="evidence" value="ECO:0007669"/>
    <property type="project" value="UniProtKB-KW"/>
</dbReference>
<sequence length="39" mass="4478">MKFEVLTEKKLQVVVGGTTKNFGKSQYKKCLFNFFGTCK</sequence>
<dbReference type="Proteomes" id="UP000437575">
    <property type="component" value="Unassembled WGS sequence"/>
</dbReference>
<dbReference type="Pfam" id="PF19154">
    <property type="entry name" value="DUF5836"/>
    <property type="match status" value="1"/>
</dbReference>
<dbReference type="EMBL" id="CP123972">
    <property type="protein sequence ID" value="WII29527.1"/>
    <property type="molecule type" value="Genomic_DNA"/>
</dbReference>
<geneLocation type="plasmid" evidence="8 12">
    <name>unnamed1</name>
</geneLocation>
<reference evidence="4" key="4">
    <citation type="submission" date="2023-07" db="EMBL/GenBank/DDBJ databases">
        <title>Complete genome sequence of Ligilactobacillus salivarius SRCM217594 isolated from Gallus gallus domesticus feces.</title>
        <authorList>
            <person name="Yang H.-G."/>
            <person name="Ryu M.-S."/>
            <person name="Ha G.-S."/>
            <person name="Yang H.-J."/>
            <person name="Jeong D.-Y."/>
        </authorList>
    </citation>
    <scope>NUCLEOTIDE SEQUENCE</scope>
    <source>
        <strain evidence="4">SRCM217594</strain>
    </source>
</reference>
<evidence type="ECO:0000313" key="8">
    <source>
        <dbReference type="EMBL" id="WII29527.1"/>
    </source>
</evidence>
<dbReference type="Proteomes" id="UP000471300">
    <property type="component" value="Unassembled WGS sequence"/>
</dbReference>
<evidence type="ECO:0000313" key="5">
    <source>
        <dbReference type="EMBL" id="MSE05975.1"/>
    </source>
</evidence>
<dbReference type="InterPro" id="IPR010133">
    <property type="entry name" value="Bacteriocin_signal_seq"/>
</dbReference>
<proteinExistence type="predicted"/>
<reference evidence="8" key="3">
    <citation type="submission" date="2023-04" db="EMBL/GenBank/DDBJ databases">
        <title>Four porcine-derived lactic acid bacteria strains analyses and their evaluation as potential probiotics based on genomics.</title>
        <authorList>
            <person name="Niu D."/>
        </authorList>
    </citation>
    <scope>NUCLEOTIDE SEQUENCE</scope>
    <source>
        <strain evidence="8">ZSA5</strain>
        <plasmid evidence="8">unnamed1</plasmid>
    </source>
</reference>
<evidence type="ECO:0000256" key="3">
    <source>
        <dbReference type="ARBA" id="ARBA00023048"/>
    </source>
</evidence>
<name>A0A6A8LPD9_9LACO</name>
<evidence type="ECO:0000313" key="10">
    <source>
        <dbReference type="Proteomes" id="UP000467635"/>
    </source>
</evidence>
<dbReference type="EMBL" id="JAUIQT010000002">
    <property type="protein sequence ID" value="MDN4834451.1"/>
    <property type="molecule type" value="Genomic_DNA"/>
</dbReference>
<dbReference type="Proteomes" id="UP001231316">
    <property type="component" value="Plasmid unnamed1"/>
</dbReference>
<evidence type="ECO:0000256" key="1">
    <source>
        <dbReference type="ARBA" id="ARBA00022529"/>
    </source>
</evidence>
<dbReference type="Proteomes" id="UP000467635">
    <property type="component" value="Unassembled WGS sequence"/>
</dbReference>
<dbReference type="RefSeq" id="WP_161011232.1">
    <property type="nucleotide sequence ID" value="NZ_CANCWW010000006.1"/>
</dbReference>
<dbReference type="EMBL" id="WKKZ01000517">
    <property type="protein sequence ID" value="MSE05975.1"/>
    <property type="molecule type" value="Genomic_DNA"/>
</dbReference>